<evidence type="ECO:0000313" key="1">
    <source>
        <dbReference type="EMBL" id="GFQ64984.1"/>
    </source>
</evidence>
<dbReference type="AlphaFoldDB" id="A0A8X6K7J8"/>
<sequence>MDGAPASSPYPALSLTSILRERSRRVAAESVRSQARTRLEPPPVQILVVVANIRVRTSKTEARRRVPCEQQLNMGESVLIHFLMEYLRLLLFEMRSIGEWEKG</sequence>
<gene>
    <name evidence="1" type="ORF">TNCT_20771</name>
</gene>
<evidence type="ECO:0000313" key="2">
    <source>
        <dbReference type="Proteomes" id="UP000887116"/>
    </source>
</evidence>
<proteinExistence type="predicted"/>
<protein>
    <submittedName>
        <fullName evidence="1">Uncharacterized protein</fullName>
    </submittedName>
</protein>
<comment type="caution">
    <text evidence="1">The sequence shown here is derived from an EMBL/GenBank/DDBJ whole genome shotgun (WGS) entry which is preliminary data.</text>
</comment>
<reference evidence="1" key="1">
    <citation type="submission" date="2020-07" db="EMBL/GenBank/DDBJ databases">
        <title>Multicomponent nature underlies the extraordinary mechanical properties of spider dragline silk.</title>
        <authorList>
            <person name="Kono N."/>
            <person name="Nakamura H."/>
            <person name="Mori M."/>
            <person name="Yoshida Y."/>
            <person name="Ohtoshi R."/>
            <person name="Malay A.D."/>
            <person name="Moran D.A.P."/>
            <person name="Tomita M."/>
            <person name="Numata K."/>
            <person name="Arakawa K."/>
        </authorList>
    </citation>
    <scope>NUCLEOTIDE SEQUENCE</scope>
</reference>
<accession>A0A8X6K7J8</accession>
<dbReference type="EMBL" id="BMAO01000184">
    <property type="protein sequence ID" value="GFQ64984.1"/>
    <property type="molecule type" value="Genomic_DNA"/>
</dbReference>
<name>A0A8X6K7J8_TRICU</name>
<organism evidence="1 2">
    <name type="scientific">Trichonephila clavata</name>
    <name type="common">Joro spider</name>
    <name type="synonym">Nephila clavata</name>
    <dbReference type="NCBI Taxonomy" id="2740835"/>
    <lineage>
        <taxon>Eukaryota</taxon>
        <taxon>Metazoa</taxon>
        <taxon>Ecdysozoa</taxon>
        <taxon>Arthropoda</taxon>
        <taxon>Chelicerata</taxon>
        <taxon>Arachnida</taxon>
        <taxon>Araneae</taxon>
        <taxon>Araneomorphae</taxon>
        <taxon>Entelegynae</taxon>
        <taxon>Araneoidea</taxon>
        <taxon>Nephilidae</taxon>
        <taxon>Trichonephila</taxon>
    </lineage>
</organism>
<keyword evidence="2" id="KW-1185">Reference proteome</keyword>
<dbReference type="Proteomes" id="UP000887116">
    <property type="component" value="Unassembled WGS sequence"/>
</dbReference>